<evidence type="ECO:0000313" key="2">
    <source>
        <dbReference type="EMBL" id="ADZ69600.1"/>
    </source>
</evidence>
<keyword evidence="3" id="KW-1185">Reference proteome</keyword>
<dbReference type="STRING" id="991905.SL003B_1171"/>
<dbReference type="HOGENOM" id="CLU_2651340_0_0_5"/>
<gene>
    <name evidence="2" type="ordered locus">SL003B_1171</name>
</gene>
<dbReference type="EMBL" id="CP002568">
    <property type="protein sequence ID" value="ADZ69600.1"/>
    <property type="molecule type" value="Genomic_DNA"/>
</dbReference>
<dbReference type="AlphaFoldDB" id="F2IZP3"/>
<feature type="region of interest" description="Disordered" evidence="1">
    <location>
        <begin position="1"/>
        <end position="42"/>
    </location>
</feature>
<dbReference type="Proteomes" id="UP000008130">
    <property type="component" value="Chromosome"/>
</dbReference>
<organism evidence="2 3">
    <name type="scientific">Polymorphum gilvum (strain LMG 25793 / CGMCC 1.9160 / SL003B-26A1)</name>
    <dbReference type="NCBI Taxonomy" id="991905"/>
    <lineage>
        <taxon>Bacteria</taxon>
        <taxon>Pseudomonadati</taxon>
        <taxon>Pseudomonadota</taxon>
        <taxon>Alphaproteobacteria</taxon>
        <taxon>Rhodobacterales</taxon>
        <taxon>Paracoccaceae</taxon>
        <taxon>Polymorphum</taxon>
    </lineage>
</organism>
<reference evidence="2 3" key="1">
    <citation type="journal article" date="2011" name="J. Bacteriol.">
        <title>Complete genome sequence of Polymorphum gilvum SL003B-26A1T, a crude oil-degrading bacterium from oil-polluted saline soil.</title>
        <authorList>
            <person name="Li S.G."/>
            <person name="Tang Y.Q."/>
            <person name="Nie Y."/>
            <person name="Cai M."/>
            <person name="Wu X.L."/>
        </authorList>
    </citation>
    <scope>NUCLEOTIDE SEQUENCE [LARGE SCALE GENOMIC DNA]</scope>
    <source>
        <strain evidence="3">LMG 25793 / CGMCC 1.9160 / SL003B-26A1</strain>
    </source>
</reference>
<accession>F2IZP3</accession>
<protein>
    <submittedName>
        <fullName evidence="2">Uncharacterized protein</fullName>
    </submittedName>
</protein>
<dbReference type="KEGG" id="pgv:SL003B_1171"/>
<name>F2IZP3_POLGS</name>
<evidence type="ECO:0000256" key="1">
    <source>
        <dbReference type="SAM" id="MobiDB-lite"/>
    </source>
</evidence>
<sequence>MGAPVGRIPGSGARRLSEPGRGGSGAAGRHEKGAKTARAGATFECLRHRRSGQRGRTVQKDEPLGVVWICAAPFDR</sequence>
<evidence type="ECO:0000313" key="3">
    <source>
        <dbReference type="Proteomes" id="UP000008130"/>
    </source>
</evidence>
<proteinExistence type="predicted"/>